<dbReference type="AlphaFoldDB" id="A0AAG5D7Z8"/>
<proteinExistence type="predicted"/>
<dbReference type="EnsemblMetazoa" id="ENSAATROPT007804">
    <property type="protein sequence ID" value="ENSAATROPP007005"/>
    <property type="gene ID" value="ENSAATROPG006363"/>
</dbReference>
<organism evidence="3 4">
    <name type="scientific">Anopheles atroparvus</name>
    <name type="common">European mosquito</name>
    <dbReference type="NCBI Taxonomy" id="41427"/>
    <lineage>
        <taxon>Eukaryota</taxon>
        <taxon>Metazoa</taxon>
        <taxon>Ecdysozoa</taxon>
        <taxon>Arthropoda</taxon>
        <taxon>Hexapoda</taxon>
        <taxon>Insecta</taxon>
        <taxon>Pterygota</taxon>
        <taxon>Neoptera</taxon>
        <taxon>Endopterygota</taxon>
        <taxon>Diptera</taxon>
        <taxon>Nematocera</taxon>
        <taxon>Culicoidea</taxon>
        <taxon>Culicidae</taxon>
        <taxon>Anophelinae</taxon>
        <taxon>Anopheles</taxon>
    </lineage>
</organism>
<evidence type="ECO:0000313" key="3">
    <source>
        <dbReference type="EnsemblMetazoa" id="ENSAATROPP007005"/>
    </source>
</evidence>
<feature type="chain" id="PRO_5042501416" evidence="2">
    <location>
        <begin position="21"/>
        <end position="126"/>
    </location>
</feature>
<protein>
    <submittedName>
        <fullName evidence="3">Uncharacterized protein</fullName>
    </submittedName>
</protein>
<keyword evidence="4" id="KW-1185">Reference proteome</keyword>
<dbReference type="Proteomes" id="UP000075880">
    <property type="component" value="Unassembled WGS sequence"/>
</dbReference>
<evidence type="ECO:0000256" key="2">
    <source>
        <dbReference type="SAM" id="SignalP"/>
    </source>
</evidence>
<feature type="signal peptide" evidence="2">
    <location>
        <begin position="1"/>
        <end position="20"/>
    </location>
</feature>
<feature type="region of interest" description="Disordered" evidence="1">
    <location>
        <begin position="89"/>
        <end position="109"/>
    </location>
</feature>
<feature type="region of interest" description="Disordered" evidence="1">
    <location>
        <begin position="23"/>
        <end position="66"/>
    </location>
</feature>
<reference evidence="3" key="1">
    <citation type="submission" date="2024-04" db="UniProtKB">
        <authorList>
            <consortium name="EnsemblMetazoa"/>
        </authorList>
    </citation>
    <scope>IDENTIFICATION</scope>
    <source>
        <strain evidence="3">EBRO</strain>
    </source>
</reference>
<feature type="compositionally biased region" description="Polar residues" evidence="1">
    <location>
        <begin position="24"/>
        <end position="40"/>
    </location>
</feature>
<sequence length="126" mass="14507">MDQNVTIAILVFLSAMLTTAALPSASSVNETENSRAVSQSKDLHIPLHVPAGSTISSNMPDQGATRNKRAIIFRPLFVYRQQEIKKQKLKQMREQQQQQAVYSSTQRPHTRQPVRYYASRYPYQRW</sequence>
<keyword evidence="2" id="KW-0732">Signal</keyword>
<accession>A0AAG5D7Z8</accession>
<evidence type="ECO:0000256" key="1">
    <source>
        <dbReference type="SAM" id="MobiDB-lite"/>
    </source>
</evidence>
<evidence type="ECO:0000313" key="4">
    <source>
        <dbReference type="Proteomes" id="UP000075880"/>
    </source>
</evidence>
<name>A0AAG5D7Z8_ANOAO</name>